<dbReference type="KEGG" id="tvi:Thivi_1544"/>
<sequence length="68" mass="7883">MNVHAEYIVDEHLNKKSVIIPYSEWMEIVEEMEELDDIRAYDQAKQEAGDEVLDFDQAVAEIKAGKIE</sequence>
<dbReference type="OrthoDB" id="5773047at2"/>
<protein>
    <submittedName>
        <fullName evidence="1">Uncharacterized protein</fullName>
    </submittedName>
</protein>
<keyword evidence="2" id="KW-1185">Reference proteome</keyword>
<evidence type="ECO:0000313" key="1">
    <source>
        <dbReference type="EMBL" id="AFL73536.1"/>
    </source>
</evidence>
<dbReference type="Proteomes" id="UP000006062">
    <property type="component" value="Chromosome"/>
</dbReference>
<proteinExistence type="predicted"/>
<dbReference type="HOGENOM" id="CLU_193823_0_0_6"/>
<dbReference type="AlphaFoldDB" id="I3Y968"/>
<dbReference type="EMBL" id="CP003154">
    <property type="protein sequence ID" value="AFL73536.1"/>
    <property type="molecule type" value="Genomic_DNA"/>
</dbReference>
<name>I3Y968_THIV6</name>
<reference evidence="1 2" key="1">
    <citation type="submission" date="2012-06" db="EMBL/GenBank/DDBJ databases">
        <title>Complete sequence of Thiocystis violascens DSM 198.</title>
        <authorList>
            <consortium name="US DOE Joint Genome Institute"/>
            <person name="Lucas S."/>
            <person name="Han J."/>
            <person name="Lapidus A."/>
            <person name="Cheng J.-F."/>
            <person name="Goodwin L."/>
            <person name="Pitluck S."/>
            <person name="Peters L."/>
            <person name="Ovchinnikova G."/>
            <person name="Teshima H."/>
            <person name="Detter J.C."/>
            <person name="Han C."/>
            <person name="Tapia R."/>
            <person name="Land M."/>
            <person name="Hauser L."/>
            <person name="Kyrpides N."/>
            <person name="Ivanova N."/>
            <person name="Pagani I."/>
            <person name="Vogl K."/>
            <person name="Liu Z."/>
            <person name="Frigaard N.-U."/>
            <person name="Bryant D."/>
            <person name="Woyke T."/>
        </authorList>
    </citation>
    <scope>NUCLEOTIDE SEQUENCE [LARGE SCALE GENOMIC DNA]</scope>
    <source>
        <strain evidence="2">ATCC 17096 / DSM 198 / 6111</strain>
    </source>
</reference>
<dbReference type="STRING" id="765911.Thivi_1544"/>
<gene>
    <name evidence="1" type="ordered locus">Thivi_1544</name>
</gene>
<accession>I3Y968</accession>
<organism evidence="1 2">
    <name type="scientific">Thiocystis violascens (strain ATCC 17096 / DSM 198 / 6111)</name>
    <name type="common">Chromatium violascens</name>
    <dbReference type="NCBI Taxonomy" id="765911"/>
    <lineage>
        <taxon>Bacteria</taxon>
        <taxon>Pseudomonadati</taxon>
        <taxon>Pseudomonadota</taxon>
        <taxon>Gammaproteobacteria</taxon>
        <taxon>Chromatiales</taxon>
        <taxon>Chromatiaceae</taxon>
        <taxon>Thiocystis</taxon>
    </lineage>
</organism>
<evidence type="ECO:0000313" key="2">
    <source>
        <dbReference type="Proteomes" id="UP000006062"/>
    </source>
</evidence>
<dbReference type="RefSeq" id="WP_014778002.1">
    <property type="nucleotide sequence ID" value="NC_018012.1"/>
</dbReference>